<dbReference type="PROSITE" id="PS00078">
    <property type="entry name" value="COX2"/>
    <property type="match status" value="1"/>
</dbReference>
<dbReference type="GO" id="GO:0004129">
    <property type="term" value="F:cytochrome-c oxidase activity"/>
    <property type="evidence" value="ECO:0007669"/>
    <property type="project" value="UniProtKB-EC"/>
</dbReference>
<dbReference type="EC" id="7.1.1.9" evidence="3"/>
<dbReference type="InterPro" id="IPR045187">
    <property type="entry name" value="CcO_II"/>
</dbReference>
<dbReference type="InterPro" id="IPR011759">
    <property type="entry name" value="Cyt_c_oxidase_su2_TM_dom"/>
</dbReference>
<reference evidence="18 19" key="1">
    <citation type="journal article" date="2019" name="Int. J. Syst. Evol. Microbiol.">
        <title>The Global Catalogue of Microorganisms (GCM) 10K type strain sequencing project: providing services to taxonomists for standard genome sequencing and annotation.</title>
        <authorList>
            <consortium name="The Broad Institute Genomics Platform"/>
            <consortium name="The Broad Institute Genome Sequencing Center for Infectious Disease"/>
            <person name="Wu L."/>
            <person name="Ma J."/>
        </authorList>
    </citation>
    <scope>NUCLEOTIDE SEQUENCE [LARGE SCALE GENOMIC DNA]</scope>
    <source>
        <strain evidence="18 19">JCM 16330</strain>
    </source>
</reference>
<dbReference type="PRINTS" id="PR01166">
    <property type="entry name" value="CYCOXIDASEII"/>
</dbReference>
<evidence type="ECO:0000256" key="5">
    <source>
        <dbReference type="ARBA" id="ARBA00022660"/>
    </source>
</evidence>
<evidence type="ECO:0000256" key="14">
    <source>
        <dbReference type="SAM" id="MobiDB-lite"/>
    </source>
</evidence>
<organism evidence="18 19">
    <name type="scientific">Halarchaeum salinum</name>
    <dbReference type="NCBI Taxonomy" id="489912"/>
    <lineage>
        <taxon>Archaea</taxon>
        <taxon>Methanobacteriati</taxon>
        <taxon>Methanobacteriota</taxon>
        <taxon>Stenosarchaea group</taxon>
        <taxon>Halobacteria</taxon>
        <taxon>Halobacteriales</taxon>
        <taxon>Halobacteriaceae</taxon>
    </lineage>
</organism>
<accession>A0AAV3S6P9</accession>
<dbReference type="GO" id="GO:0005507">
    <property type="term" value="F:copper ion binding"/>
    <property type="evidence" value="ECO:0007669"/>
    <property type="project" value="InterPro"/>
</dbReference>
<feature type="domain" description="Cytochrome oxidase subunit II transmembrane region profile" evidence="17">
    <location>
        <begin position="16"/>
        <end position="112"/>
    </location>
</feature>
<proteinExistence type="inferred from homology"/>
<dbReference type="InterPro" id="IPR036257">
    <property type="entry name" value="Cyt_c_oxidase_su2_TM_sf"/>
</dbReference>
<dbReference type="GO" id="GO:0016020">
    <property type="term" value="C:membrane"/>
    <property type="evidence" value="ECO:0007669"/>
    <property type="project" value="UniProtKB-SubCell"/>
</dbReference>
<comment type="similarity">
    <text evidence="2">Belongs to the cytochrome c oxidase subunit 2 family.</text>
</comment>
<gene>
    <name evidence="18" type="primary">coxB</name>
    <name evidence="18" type="ORF">GCM10009066_12870</name>
</gene>
<evidence type="ECO:0000256" key="3">
    <source>
        <dbReference type="ARBA" id="ARBA00012949"/>
    </source>
</evidence>
<evidence type="ECO:0000313" key="19">
    <source>
        <dbReference type="Proteomes" id="UP001500837"/>
    </source>
</evidence>
<feature type="transmembrane region" description="Helical" evidence="15">
    <location>
        <begin position="86"/>
        <end position="111"/>
    </location>
</feature>
<evidence type="ECO:0000256" key="8">
    <source>
        <dbReference type="ARBA" id="ARBA00022967"/>
    </source>
</evidence>
<dbReference type="InterPro" id="IPR001505">
    <property type="entry name" value="Copper_CuA"/>
</dbReference>
<evidence type="ECO:0000256" key="6">
    <source>
        <dbReference type="ARBA" id="ARBA00022692"/>
    </source>
</evidence>
<keyword evidence="9" id="KW-0249">Electron transport</keyword>
<dbReference type="Proteomes" id="UP001500837">
    <property type="component" value="Unassembled WGS sequence"/>
</dbReference>
<keyword evidence="8" id="KW-1278">Translocase</keyword>
<dbReference type="Pfam" id="PF00116">
    <property type="entry name" value="COX2"/>
    <property type="match status" value="1"/>
</dbReference>
<protein>
    <recommendedName>
        <fullName evidence="3">cytochrome-c oxidase</fullName>
        <ecNumber evidence="3">7.1.1.9</ecNumber>
    </recommendedName>
    <alternativeName>
        <fullName evidence="13">Cytochrome c oxidase polypeptide II</fullName>
    </alternativeName>
</protein>
<keyword evidence="6 15" id="KW-0812">Transmembrane</keyword>
<comment type="subcellular location">
    <subcellularLocation>
        <location evidence="1">Membrane</location>
        <topology evidence="1">Multi-pass membrane protein</topology>
    </subcellularLocation>
</comment>
<dbReference type="SUPFAM" id="SSF49503">
    <property type="entry name" value="Cupredoxins"/>
    <property type="match status" value="1"/>
</dbReference>
<dbReference type="SUPFAM" id="SSF81464">
    <property type="entry name" value="Cytochrome c oxidase subunit II-like, transmembrane region"/>
    <property type="match status" value="1"/>
</dbReference>
<dbReference type="InterPro" id="IPR014222">
    <property type="entry name" value="Cyt_c_oxidase_su2"/>
</dbReference>
<evidence type="ECO:0000256" key="7">
    <source>
        <dbReference type="ARBA" id="ARBA00022723"/>
    </source>
</evidence>
<dbReference type="Pfam" id="PF02790">
    <property type="entry name" value="COX2_TM"/>
    <property type="match status" value="1"/>
</dbReference>
<evidence type="ECO:0000256" key="2">
    <source>
        <dbReference type="ARBA" id="ARBA00007866"/>
    </source>
</evidence>
<dbReference type="RefSeq" id="WP_211311279.1">
    <property type="nucleotide sequence ID" value="NZ_BAAABL010000042.1"/>
</dbReference>
<evidence type="ECO:0000256" key="11">
    <source>
        <dbReference type="ARBA" id="ARBA00023008"/>
    </source>
</evidence>
<feature type="domain" description="Cytochrome oxidase subunit II copper A binding" evidence="16">
    <location>
        <begin position="124"/>
        <end position="241"/>
    </location>
</feature>
<evidence type="ECO:0000256" key="4">
    <source>
        <dbReference type="ARBA" id="ARBA00022448"/>
    </source>
</evidence>
<keyword evidence="10 15" id="KW-1133">Transmembrane helix</keyword>
<dbReference type="NCBIfam" id="TIGR02866">
    <property type="entry name" value="CoxB"/>
    <property type="match status" value="1"/>
</dbReference>
<evidence type="ECO:0000259" key="16">
    <source>
        <dbReference type="PROSITE" id="PS50857"/>
    </source>
</evidence>
<name>A0AAV3S6P9_9EURY</name>
<keyword evidence="11" id="KW-0186">Copper</keyword>
<dbReference type="Gene3D" id="2.60.40.420">
    <property type="entry name" value="Cupredoxins - blue copper proteins"/>
    <property type="match status" value="1"/>
</dbReference>
<evidence type="ECO:0000313" key="18">
    <source>
        <dbReference type="EMBL" id="GAA0300127.1"/>
    </source>
</evidence>
<dbReference type="GO" id="GO:0016491">
    <property type="term" value="F:oxidoreductase activity"/>
    <property type="evidence" value="ECO:0007669"/>
    <property type="project" value="InterPro"/>
</dbReference>
<evidence type="ECO:0000256" key="13">
    <source>
        <dbReference type="ARBA" id="ARBA00031389"/>
    </source>
</evidence>
<evidence type="ECO:0000256" key="12">
    <source>
        <dbReference type="ARBA" id="ARBA00023136"/>
    </source>
</evidence>
<dbReference type="Gene3D" id="1.10.287.90">
    <property type="match status" value="1"/>
</dbReference>
<evidence type="ECO:0000256" key="15">
    <source>
        <dbReference type="SAM" id="Phobius"/>
    </source>
</evidence>
<keyword evidence="4" id="KW-0813">Transport</keyword>
<feature type="transmembrane region" description="Helical" evidence="15">
    <location>
        <begin position="45"/>
        <end position="65"/>
    </location>
</feature>
<dbReference type="PROSITE" id="PS50857">
    <property type="entry name" value="COX2_CUA"/>
    <property type="match status" value="1"/>
</dbReference>
<dbReference type="PANTHER" id="PTHR22888">
    <property type="entry name" value="CYTOCHROME C OXIDASE, SUBUNIT II"/>
    <property type="match status" value="1"/>
</dbReference>
<dbReference type="PANTHER" id="PTHR22888:SF9">
    <property type="entry name" value="CYTOCHROME C OXIDASE SUBUNIT 2"/>
    <property type="match status" value="1"/>
</dbReference>
<dbReference type="GO" id="GO:0042773">
    <property type="term" value="P:ATP synthesis coupled electron transport"/>
    <property type="evidence" value="ECO:0007669"/>
    <property type="project" value="TreeGrafter"/>
</dbReference>
<evidence type="ECO:0000256" key="1">
    <source>
        <dbReference type="ARBA" id="ARBA00004141"/>
    </source>
</evidence>
<sequence>MSRKRLSSVLTMGLMGLVPFVVAAQPAAAASSVTSQYINNVSNLLLAVALPITIIVEGVLFYAIWKFRKADEAKPTQENRRLEITWTAATAVVLLFVGLVAYGAMGSPYVLSSQEDSQQMMEQPDTTVVHVDSYQWSWQFHYQHDGTNFTSSKLVLPAEKQVVLRVTSRDVLHSVHIPALGLKKDAFPARTTYIATEINSDSVREEPYVLYCAEFCGAGHSNMLADVIVKNQTTYEQWASQQAQQAQQEASGSSSSESSSPSSAATTNATTTTSNATTTNATTTDGTAALAAPSV</sequence>
<evidence type="ECO:0000256" key="9">
    <source>
        <dbReference type="ARBA" id="ARBA00022982"/>
    </source>
</evidence>
<dbReference type="InterPro" id="IPR008972">
    <property type="entry name" value="Cupredoxin"/>
</dbReference>
<keyword evidence="19" id="KW-1185">Reference proteome</keyword>
<dbReference type="AlphaFoldDB" id="A0AAV3S6P9"/>
<dbReference type="EMBL" id="BAAABL010000042">
    <property type="protein sequence ID" value="GAA0300127.1"/>
    <property type="molecule type" value="Genomic_DNA"/>
</dbReference>
<dbReference type="PROSITE" id="PS50999">
    <property type="entry name" value="COX2_TM"/>
    <property type="match status" value="1"/>
</dbReference>
<evidence type="ECO:0000256" key="10">
    <source>
        <dbReference type="ARBA" id="ARBA00022989"/>
    </source>
</evidence>
<feature type="region of interest" description="Disordered" evidence="14">
    <location>
        <begin position="240"/>
        <end position="295"/>
    </location>
</feature>
<keyword evidence="7" id="KW-0479">Metal-binding</keyword>
<keyword evidence="5" id="KW-0679">Respiratory chain</keyword>
<comment type="caution">
    <text evidence="18">The sequence shown here is derived from an EMBL/GenBank/DDBJ whole genome shotgun (WGS) entry which is preliminary data.</text>
</comment>
<dbReference type="InterPro" id="IPR002429">
    <property type="entry name" value="CcO_II-like_C"/>
</dbReference>
<keyword evidence="12 15" id="KW-0472">Membrane</keyword>
<evidence type="ECO:0000259" key="17">
    <source>
        <dbReference type="PROSITE" id="PS50999"/>
    </source>
</evidence>